<protein>
    <submittedName>
        <fullName evidence="7">ABC-2 type transport system permease protein</fullName>
    </submittedName>
</protein>
<dbReference type="RefSeq" id="WP_091612460.1">
    <property type="nucleotide sequence ID" value="NZ_FOEF01000001.1"/>
</dbReference>
<feature type="transmembrane region" description="Helical" evidence="5">
    <location>
        <begin position="55"/>
        <end position="78"/>
    </location>
</feature>
<feature type="domain" description="ABC-2 type transporter transmembrane" evidence="6">
    <location>
        <begin position="27"/>
        <end position="213"/>
    </location>
</feature>
<dbReference type="GO" id="GO:0016020">
    <property type="term" value="C:membrane"/>
    <property type="evidence" value="ECO:0007669"/>
    <property type="project" value="UniProtKB-SubCell"/>
</dbReference>
<dbReference type="PANTHER" id="PTHR43027:SF2">
    <property type="entry name" value="TRANSPORT PERMEASE PROTEIN"/>
    <property type="match status" value="1"/>
</dbReference>
<reference evidence="7 8" key="1">
    <citation type="submission" date="2016-10" db="EMBL/GenBank/DDBJ databases">
        <authorList>
            <person name="de Groot N.N."/>
        </authorList>
    </citation>
    <scope>NUCLEOTIDE SEQUENCE [LARGE SCALE GENOMIC DNA]</scope>
    <source>
        <strain evidence="7 8">DSM 44993</strain>
    </source>
</reference>
<keyword evidence="2 5" id="KW-0812">Transmembrane</keyword>
<dbReference type="PANTHER" id="PTHR43027">
    <property type="entry name" value="DOXORUBICIN RESISTANCE ABC TRANSPORTER PERMEASE PROTEIN DRRC-RELATED"/>
    <property type="match status" value="1"/>
</dbReference>
<proteinExistence type="predicted"/>
<feature type="transmembrane region" description="Helical" evidence="5">
    <location>
        <begin position="237"/>
        <end position="262"/>
    </location>
</feature>
<sequence length="275" mass="28629">MTWLGYARAQFLLSQQVYWKRIGIALTGTLVPLVLGGFMPFQLRHGPAVDGAPAGMYALTGFLAFALFFTVYTLVNAVTSRRDALVYKRLRAASLPDSAIFAGEGAAASLPGLIVAVLLIVFGLVALDAGAPANPLLLVVGLVLGVAMFALLAVGISGILPSADTSMWIVTPVMVLFMFCSGIYAPLSSLPGPLADAAVYLPMAPVVSIVRTAYLGADFAGHNAIMGLSGAGAPLGFAGQVQACIGPLCVTVAWAVIGLSLARKFFRWDPKRSGR</sequence>
<feature type="transmembrane region" description="Helical" evidence="5">
    <location>
        <begin position="136"/>
        <end position="160"/>
    </location>
</feature>
<evidence type="ECO:0000256" key="3">
    <source>
        <dbReference type="ARBA" id="ARBA00022989"/>
    </source>
</evidence>
<evidence type="ECO:0000256" key="1">
    <source>
        <dbReference type="ARBA" id="ARBA00004141"/>
    </source>
</evidence>
<evidence type="ECO:0000259" key="6">
    <source>
        <dbReference type="Pfam" id="PF01061"/>
    </source>
</evidence>
<keyword evidence="8" id="KW-1185">Reference proteome</keyword>
<keyword evidence="3 5" id="KW-1133">Transmembrane helix</keyword>
<gene>
    <name evidence="7" type="ORF">SAMN04489732_101811</name>
</gene>
<evidence type="ECO:0000256" key="4">
    <source>
        <dbReference type="ARBA" id="ARBA00023136"/>
    </source>
</evidence>
<feature type="transmembrane region" description="Helical" evidence="5">
    <location>
        <begin position="167"/>
        <end position="187"/>
    </location>
</feature>
<dbReference type="InterPro" id="IPR052902">
    <property type="entry name" value="ABC-2_transporter"/>
</dbReference>
<dbReference type="Pfam" id="PF01061">
    <property type="entry name" value="ABC2_membrane"/>
    <property type="match status" value="1"/>
</dbReference>
<feature type="transmembrane region" description="Helical" evidence="5">
    <location>
        <begin position="99"/>
        <end position="124"/>
    </location>
</feature>
<dbReference type="AlphaFoldDB" id="A0A1H8RJW6"/>
<dbReference type="STRING" id="394193.SAMN04489732_101811"/>
<dbReference type="EMBL" id="FOEF01000001">
    <property type="protein sequence ID" value="SEO66263.1"/>
    <property type="molecule type" value="Genomic_DNA"/>
</dbReference>
<dbReference type="InterPro" id="IPR013525">
    <property type="entry name" value="ABC2_TM"/>
</dbReference>
<evidence type="ECO:0000313" key="8">
    <source>
        <dbReference type="Proteomes" id="UP000198582"/>
    </source>
</evidence>
<dbReference type="OrthoDB" id="3214063at2"/>
<name>A0A1H8RJW6_9PSEU</name>
<accession>A0A1H8RJW6</accession>
<evidence type="ECO:0000256" key="5">
    <source>
        <dbReference type="SAM" id="Phobius"/>
    </source>
</evidence>
<organism evidence="7 8">
    <name type="scientific">Amycolatopsis saalfeldensis</name>
    <dbReference type="NCBI Taxonomy" id="394193"/>
    <lineage>
        <taxon>Bacteria</taxon>
        <taxon>Bacillati</taxon>
        <taxon>Actinomycetota</taxon>
        <taxon>Actinomycetes</taxon>
        <taxon>Pseudonocardiales</taxon>
        <taxon>Pseudonocardiaceae</taxon>
        <taxon>Amycolatopsis</taxon>
    </lineage>
</organism>
<comment type="subcellular location">
    <subcellularLocation>
        <location evidence="1">Membrane</location>
        <topology evidence="1">Multi-pass membrane protein</topology>
    </subcellularLocation>
</comment>
<evidence type="ECO:0000256" key="2">
    <source>
        <dbReference type="ARBA" id="ARBA00022692"/>
    </source>
</evidence>
<keyword evidence="4 5" id="KW-0472">Membrane</keyword>
<dbReference type="Proteomes" id="UP000198582">
    <property type="component" value="Unassembled WGS sequence"/>
</dbReference>
<dbReference type="GO" id="GO:0140359">
    <property type="term" value="F:ABC-type transporter activity"/>
    <property type="evidence" value="ECO:0007669"/>
    <property type="project" value="InterPro"/>
</dbReference>
<evidence type="ECO:0000313" key="7">
    <source>
        <dbReference type="EMBL" id="SEO66263.1"/>
    </source>
</evidence>
<feature type="transmembrane region" description="Helical" evidence="5">
    <location>
        <begin position="21"/>
        <end position="43"/>
    </location>
</feature>